<sequence>MLKVFLIIYSGLEHAFEADHLIAVNSLVTNRNKVTTAVKDGIYWGIGHTATIFCVGLLMIGLKYSIDEKIFSYFEAGVGGMLIVLGIFRLMKMFLKQEDDSNDHKHKAAFGVGLIHGLAGSGALVVVVMSQMKSTLEGLLYIVIFGLGSIIGMLAAAGLFSVPYSKTVMKSERLQVALTILSSLLCVFYGTKVIFENLNP</sequence>
<dbReference type="KEGG" id="fse:DI487_01995"/>
<dbReference type="OrthoDB" id="9811044at2"/>
<organism evidence="2 3">
    <name type="scientific">Flavobacterium sediminis</name>
    <dbReference type="NCBI Taxonomy" id="2201181"/>
    <lineage>
        <taxon>Bacteria</taxon>
        <taxon>Pseudomonadati</taxon>
        <taxon>Bacteroidota</taxon>
        <taxon>Flavobacteriia</taxon>
        <taxon>Flavobacteriales</taxon>
        <taxon>Flavobacteriaceae</taxon>
        <taxon>Flavobacterium</taxon>
    </lineage>
</organism>
<dbReference type="Proteomes" id="UP000245429">
    <property type="component" value="Chromosome"/>
</dbReference>
<accession>A0A2U8QSG1</accession>
<name>A0A2U8QSG1_9FLAO</name>
<dbReference type="InterPro" id="IPR052776">
    <property type="entry name" value="Chloro_ReproSupport/MetalTrans"/>
</dbReference>
<keyword evidence="1" id="KW-1133">Transmembrane helix</keyword>
<evidence type="ECO:0000313" key="2">
    <source>
        <dbReference type="EMBL" id="AWM12764.1"/>
    </source>
</evidence>
<feature type="transmembrane region" description="Helical" evidence="1">
    <location>
        <begin position="138"/>
        <end position="162"/>
    </location>
</feature>
<keyword evidence="1" id="KW-0472">Membrane</keyword>
<dbReference type="EMBL" id="CP029463">
    <property type="protein sequence ID" value="AWM12764.1"/>
    <property type="molecule type" value="Genomic_DNA"/>
</dbReference>
<dbReference type="RefSeq" id="WP_109568173.1">
    <property type="nucleotide sequence ID" value="NZ_CP029463.1"/>
</dbReference>
<dbReference type="AlphaFoldDB" id="A0A2U8QSG1"/>
<feature type="transmembrane region" description="Helical" evidence="1">
    <location>
        <begin position="41"/>
        <end position="64"/>
    </location>
</feature>
<feature type="transmembrane region" description="Helical" evidence="1">
    <location>
        <begin position="174"/>
        <end position="195"/>
    </location>
</feature>
<protein>
    <submittedName>
        <fullName evidence="2">Urease accessory protein</fullName>
    </submittedName>
</protein>
<proteinExistence type="predicted"/>
<reference evidence="2 3" key="1">
    <citation type="submission" date="2018-05" db="EMBL/GenBank/DDBJ databases">
        <title>Flavobacterium sp. MEBiC07310.</title>
        <authorList>
            <person name="Baek K."/>
        </authorList>
    </citation>
    <scope>NUCLEOTIDE SEQUENCE [LARGE SCALE GENOMIC DNA]</scope>
    <source>
        <strain evidence="2 3">MEBiC07310</strain>
    </source>
</reference>
<evidence type="ECO:0000256" key="1">
    <source>
        <dbReference type="SAM" id="Phobius"/>
    </source>
</evidence>
<dbReference type="PANTHER" id="PTHR33876">
    <property type="entry name" value="UNNAMED PRODUCT"/>
    <property type="match status" value="1"/>
</dbReference>
<keyword evidence="1" id="KW-0812">Transmembrane</keyword>
<evidence type="ECO:0000313" key="3">
    <source>
        <dbReference type="Proteomes" id="UP000245429"/>
    </source>
</evidence>
<keyword evidence="3" id="KW-1185">Reference proteome</keyword>
<feature type="transmembrane region" description="Helical" evidence="1">
    <location>
        <begin position="109"/>
        <end position="132"/>
    </location>
</feature>
<gene>
    <name evidence="2" type="ORF">DI487_01995</name>
</gene>
<dbReference type="PANTHER" id="PTHR33876:SF4">
    <property type="entry name" value="CHLOROPLAST PROTEIN FOR GROWTH AND FERTILITY 2"/>
    <property type="match status" value="1"/>
</dbReference>
<feature type="transmembrane region" description="Helical" evidence="1">
    <location>
        <begin position="70"/>
        <end position="88"/>
    </location>
</feature>